<feature type="domain" description="NADH dehydrogenase subunit 5 C-terminal" evidence="19">
    <location>
        <begin position="392"/>
        <end position="574"/>
    </location>
</feature>
<keyword evidence="11 16" id="KW-0520">NAD</keyword>
<feature type="transmembrane region" description="Helical" evidence="16">
    <location>
        <begin position="240"/>
        <end position="261"/>
    </location>
</feature>
<feature type="domain" description="NADH-Ubiquinone oxidoreductase (complex I) chain 5 N-terminal" evidence="18">
    <location>
        <begin position="43"/>
        <end position="90"/>
    </location>
</feature>
<feature type="transmembrane region" description="Helical" evidence="16">
    <location>
        <begin position="214"/>
        <end position="234"/>
    </location>
</feature>
<evidence type="ECO:0000256" key="14">
    <source>
        <dbReference type="ARBA" id="ARBA00023136"/>
    </source>
</evidence>
<evidence type="ECO:0000256" key="1">
    <source>
        <dbReference type="ARBA" id="ARBA00004448"/>
    </source>
</evidence>
<comment type="subcellular location">
    <subcellularLocation>
        <location evidence="1">Mitochondrion inner membrane</location>
        <topology evidence="1">Multi-pass membrane protein</topology>
    </subcellularLocation>
</comment>
<evidence type="ECO:0000259" key="17">
    <source>
        <dbReference type="Pfam" id="PF00361"/>
    </source>
</evidence>
<accession>A0A286NT38</accession>
<feature type="transmembrane region" description="Helical" evidence="16">
    <location>
        <begin position="152"/>
        <end position="170"/>
    </location>
</feature>
<sequence>MQYLSKVYYYYSIILCFLVCWVGVCIKFMFSSEVMVVELDLLSSSTLNLNIPFVVDMYSLLFCLIVLIISSSVMFYNGFYMDSEVFYSRFCKMVLLFVLSMLFLVFIPNLLGLMIGWDGLGLTSYLLVIFYQDKKSLGSGTLTVLSNRVGDVLFFMGISFASGMSTWGFVDMSESLVMGALCGVIVTGCMTKSAQLPFSAWLPAAMAAPSPVSALVHSSTLVTAGVYVLVRFSSCISSEWFIFLGLISSMTMVMAAISAVFEPDVKKVVALSTLSQLGVMMLAISIGSVGACFFHLVSHALFKALMFLCVGSIIHFSGLQDLRYLGGFIFNNPIVCSWLMVACLSLMGFPFLSGFYSKDLVLEAFLSGGGNLLLTVLVVISTCLTAFYSTWVLVGSLSGSSMFPLCGDMNSNIFVSLPCFILGIGALFGGMVMQCLVLNFNMSFCLQGVVKVVPIICVISGLLGFSVFMAFNNYNQLYPNHLNNEGEVMVVESMVSKMWFLPFLSSDLYSHKVLSGSGMMKGTVEDGYIESLIGGEGIWDSSSKWSEQYMSSQLEFLGVCFVKGIFLLIFLMSVMWG</sequence>
<dbReference type="Pfam" id="PF06455">
    <property type="entry name" value="NADH5_C"/>
    <property type="match status" value="1"/>
</dbReference>
<keyword evidence="14 16" id="KW-0472">Membrane</keyword>
<dbReference type="GO" id="GO:0015990">
    <property type="term" value="P:electron transport coupled proton transport"/>
    <property type="evidence" value="ECO:0007669"/>
    <property type="project" value="TreeGrafter"/>
</dbReference>
<dbReference type="AlphaFoldDB" id="A0A286NT38"/>
<dbReference type="InterPro" id="IPR010934">
    <property type="entry name" value="NADH_DH_su5_C"/>
</dbReference>
<proteinExistence type="inferred from homology"/>
<dbReference type="PANTHER" id="PTHR42829">
    <property type="entry name" value="NADH-UBIQUINONE OXIDOREDUCTASE CHAIN 5"/>
    <property type="match status" value="1"/>
</dbReference>
<dbReference type="Pfam" id="PF00662">
    <property type="entry name" value="Proton_antipo_N"/>
    <property type="match status" value="1"/>
</dbReference>
<feature type="domain" description="NADH:quinone oxidoreductase/Mrp antiporter transmembrane" evidence="17">
    <location>
        <begin position="109"/>
        <end position="385"/>
    </location>
</feature>
<keyword evidence="8" id="KW-1278">Translocase</keyword>
<feature type="transmembrane region" description="Helical" evidence="16">
    <location>
        <begin position="452"/>
        <end position="471"/>
    </location>
</feature>
<comment type="catalytic activity">
    <reaction evidence="15 16">
        <text>a ubiquinone + NADH + 5 H(+)(in) = a ubiquinol + NAD(+) + 4 H(+)(out)</text>
        <dbReference type="Rhea" id="RHEA:29091"/>
        <dbReference type="Rhea" id="RHEA-COMP:9565"/>
        <dbReference type="Rhea" id="RHEA-COMP:9566"/>
        <dbReference type="ChEBI" id="CHEBI:15378"/>
        <dbReference type="ChEBI" id="CHEBI:16389"/>
        <dbReference type="ChEBI" id="CHEBI:17976"/>
        <dbReference type="ChEBI" id="CHEBI:57540"/>
        <dbReference type="ChEBI" id="CHEBI:57945"/>
        <dbReference type="EC" id="7.1.1.2"/>
    </reaction>
</comment>
<keyword evidence="6 16" id="KW-0812">Transmembrane</keyword>
<name>A0A286NT38_9BIVA</name>
<evidence type="ECO:0000256" key="6">
    <source>
        <dbReference type="ARBA" id="ARBA00022692"/>
    </source>
</evidence>
<keyword evidence="13 16" id="KW-0496">Mitochondrion</keyword>
<keyword evidence="12 16" id="KW-0830">Ubiquinone</keyword>
<evidence type="ECO:0000259" key="18">
    <source>
        <dbReference type="Pfam" id="PF00662"/>
    </source>
</evidence>
<keyword evidence="10 16" id="KW-1133">Transmembrane helix</keyword>
<dbReference type="InterPro" id="IPR001750">
    <property type="entry name" value="ND/Mrp_TM"/>
</dbReference>
<feature type="transmembrane region" description="Helical" evidence="16">
    <location>
        <begin position="554"/>
        <end position="576"/>
    </location>
</feature>
<dbReference type="PRINTS" id="PR01434">
    <property type="entry name" value="NADHDHGNASE5"/>
</dbReference>
<dbReference type="EC" id="7.1.1.2" evidence="2 16"/>
<dbReference type="InterPro" id="IPR003945">
    <property type="entry name" value="NU5C-like"/>
</dbReference>
<evidence type="ECO:0000256" key="7">
    <source>
        <dbReference type="ARBA" id="ARBA00022792"/>
    </source>
</evidence>
<evidence type="ECO:0000256" key="15">
    <source>
        <dbReference type="ARBA" id="ARBA00049551"/>
    </source>
</evidence>
<comment type="function">
    <text evidence="16">Core subunit of the mitochondrial membrane respiratory chain NADH dehydrogenase (Complex I) which catalyzes electron transfer from NADH through the respiratory chain, using ubiquinone as an electron acceptor. Essential for the catalytic activity and assembly of complex I.</text>
</comment>
<feature type="transmembrane region" description="Helical" evidence="16">
    <location>
        <begin position="415"/>
        <end position="440"/>
    </location>
</feature>
<protein>
    <recommendedName>
        <fullName evidence="3 16">NADH-ubiquinone oxidoreductase chain 5</fullName>
        <ecNumber evidence="2 16">7.1.1.2</ecNumber>
    </recommendedName>
</protein>
<keyword evidence="5" id="KW-0679">Respiratory chain</keyword>
<geneLocation type="mitochondrion" evidence="20"/>
<evidence type="ECO:0000256" key="16">
    <source>
        <dbReference type="RuleBase" id="RU003404"/>
    </source>
</evidence>
<dbReference type="InterPro" id="IPR001516">
    <property type="entry name" value="Proton_antipo_N"/>
</dbReference>
<feature type="transmembrane region" description="Helical" evidence="16">
    <location>
        <begin position="293"/>
        <end position="316"/>
    </location>
</feature>
<evidence type="ECO:0000256" key="5">
    <source>
        <dbReference type="ARBA" id="ARBA00022660"/>
    </source>
</evidence>
<evidence type="ECO:0000256" key="11">
    <source>
        <dbReference type="ARBA" id="ARBA00023027"/>
    </source>
</evidence>
<feature type="transmembrane region" description="Helical" evidence="16">
    <location>
        <begin position="268"/>
        <end position="287"/>
    </location>
</feature>
<keyword evidence="4 16" id="KW-0813">Transport</keyword>
<organism evidence="20">
    <name type="scientific">Donax semistriatus</name>
    <dbReference type="NCBI Taxonomy" id="3074273"/>
    <lineage>
        <taxon>Eukaryota</taxon>
        <taxon>Metazoa</taxon>
        <taxon>Spiralia</taxon>
        <taxon>Lophotrochozoa</taxon>
        <taxon>Mollusca</taxon>
        <taxon>Bivalvia</taxon>
        <taxon>Autobranchia</taxon>
        <taxon>Heteroconchia</taxon>
        <taxon>Euheterodonta</taxon>
        <taxon>Imparidentia</taxon>
        <taxon>Neoheterodontei</taxon>
        <taxon>Cardiida</taxon>
        <taxon>Tellinoidea</taxon>
        <taxon>Donacidae</taxon>
        <taxon>Donax</taxon>
    </lineage>
</organism>
<evidence type="ECO:0000259" key="19">
    <source>
        <dbReference type="Pfam" id="PF06455"/>
    </source>
</evidence>
<dbReference type="GO" id="GO:0003954">
    <property type="term" value="F:NADH dehydrogenase activity"/>
    <property type="evidence" value="ECO:0007669"/>
    <property type="project" value="TreeGrafter"/>
</dbReference>
<dbReference type="GO" id="GO:0042773">
    <property type="term" value="P:ATP synthesis coupled electron transport"/>
    <property type="evidence" value="ECO:0007669"/>
    <property type="project" value="InterPro"/>
</dbReference>
<evidence type="ECO:0000256" key="10">
    <source>
        <dbReference type="ARBA" id="ARBA00022989"/>
    </source>
</evidence>
<dbReference type="GO" id="GO:0005743">
    <property type="term" value="C:mitochondrial inner membrane"/>
    <property type="evidence" value="ECO:0007669"/>
    <property type="project" value="UniProtKB-SubCell"/>
</dbReference>
<evidence type="ECO:0000256" key="8">
    <source>
        <dbReference type="ARBA" id="ARBA00022967"/>
    </source>
</evidence>
<feature type="transmembrane region" description="Helical" evidence="16">
    <location>
        <begin position="328"/>
        <end position="352"/>
    </location>
</feature>
<dbReference type="EMBL" id="KY780363">
    <property type="protein sequence ID" value="ATA66389.1"/>
    <property type="molecule type" value="Genomic_DNA"/>
</dbReference>
<keyword evidence="7" id="KW-0999">Mitochondrion inner membrane</keyword>
<evidence type="ECO:0000256" key="9">
    <source>
        <dbReference type="ARBA" id="ARBA00022982"/>
    </source>
</evidence>
<feature type="transmembrane region" description="Helical" evidence="16">
    <location>
        <begin position="7"/>
        <end position="30"/>
    </location>
</feature>
<evidence type="ECO:0000256" key="13">
    <source>
        <dbReference type="ARBA" id="ARBA00023128"/>
    </source>
</evidence>
<dbReference type="PANTHER" id="PTHR42829:SF2">
    <property type="entry name" value="NADH-UBIQUINONE OXIDOREDUCTASE CHAIN 5"/>
    <property type="match status" value="1"/>
</dbReference>
<feature type="transmembrane region" description="Helical" evidence="16">
    <location>
        <begin position="57"/>
        <end position="78"/>
    </location>
</feature>
<reference evidence="20" key="1">
    <citation type="journal article" date="2017" name="PLoS ONE">
        <title>First complete female mitochondrial genome in four bivalve species genus Donax and their phylogenetic relationships within the Veneroida order.</title>
        <authorList>
            <person name="Fernandez-Perez J."/>
            <person name="Nanton A."/>
            <person name="Ruiz-Ruano F.J."/>
            <person name="Camacho J.P.M."/>
            <person name="Mendez J."/>
        </authorList>
    </citation>
    <scope>NUCLEOTIDE SEQUENCE</scope>
</reference>
<evidence type="ECO:0000256" key="2">
    <source>
        <dbReference type="ARBA" id="ARBA00012944"/>
    </source>
</evidence>
<evidence type="ECO:0000256" key="3">
    <source>
        <dbReference type="ARBA" id="ARBA00021096"/>
    </source>
</evidence>
<evidence type="ECO:0000313" key="20">
    <source>
        <dbReference type="EMBL" id="ATA66389.1"/>
    </source>
</evidence>
<dbReference type="GO" id="GO:0008137">
    <property type="term" value="F:NADH dehydrogenase (ubiquinone) activity"/>
    <property type="evidence" value="ECO:0007669"/>
    <property type="project" value="UniProtKB-EC"/>
</dbReference>
<evidence type="ECO:0000256" key="4">
    <source>
        <dbReference type="ARBA" id="ARBA00022448"/>
    </source>
</evidence>
<evidence type="ECO:0000256" key="12">
    <source>
        <dbReference type="ARBA" id="ARBA00023075"/>
    </source>
</evidence>
<feature type="transmembrane region" description="Helical" evidence="16">
    <location>
        <begin position="372"/>
        <end position="394"/>
    </location>
</feature>
<dbReference type="Pfam" id="PF00361">
    <property type="entry name" value="Proton_antipo_M"/>
    <property type="match status" value="1"/>
</dbReference>
<gene>
    <name evidence="20" type="primary">nad5</name>
</gene>
<comment type="similarity">
    <text evidence="16">Belongs to the complex I subunit 5 family.</text>
</comment>
<feature type="transmembrane region" description="Helical" evidence="16">
    <location>
        <begin position="90"/>
        <end position="107"/>
    </location>
</feature>
<feature type="transmembrane region" description="Helical" evidence="16">
    <location>
        <begin position="176"/>
        <end position="202"/>
    </location>
</feature>
<keyword evidence="9" id="KW-0249">Electron transport</keyword>